<evidence type="ECO:0000313" key="1">
    <source>
        <dbReference type="EMBL" id="CAE7236963.1"/>
    </source>
</evidence>
<sequence length="137" mass="15057">VLDVDLVQMKNASSGRIRSRQRVWGLPPALEMGGFGPNVVVARLQMPYEAGDCLGWAWRYDVTGLTLGSEEAQGGPAPTLYLPVSREYGVTNTLTYPLSLRHRLAVRAIAQAGIPRVAFERRKMAVAQGYSAHLEFD</sequence>
<feature type="non-terminal residue" evidence="1">
    <location>
        <position position="1"/>
    </location>
</feature>
<dbReference type="AlphaFoldDB" id="A0A812KVU6"/>
<feature type="non-terminal residue" evidence="1">
    <location>
        <position position="137"/>
    </location>
</feature>
<name>A0A812KVU6_9DINO</name>
<gene>
    <name evidence="1" type="primary">kidins220</name>
    <name evidence="1" type="ORF">SNEC2469_LOCUS4023</name>
</gene>
<comment type="caution">
    <text evidence="1">The sequence shown here is derived from an EMBL/GenBank/DDBJ whole genome shotgun (WGS) entry which is preliminary data.</text>
</comment>
<dbReference type="Proteomes" id="UP000601435">
    <property type="component" value="Unassembled WGS sequence"/>
</dbReference>
<proteinExistence type="predicted"/>
<dbReference type="OrthoDB" id="430833at2759"/>
<organism evidence="1 2">
    <name type="scientific">Symbiodinium necroappetens</name>
    <dbReference type="NCBI Taxonomy" id="1628268"/>
    <lineage>
        <taxon>Eukaryota</taxon>
        <taxon>Sar</taxon>
        <taxon>Alveolata</taxon>
        <taxon>Dinophyceae</taxon>
        <taxon>Suessiales</taxon>
        <taxon>Symbiodiniaceae</taxon>
        <taxon>Symbiodinium</taxon>
    </lineage>
</organism>
<reference evidence="1" key="1">
    <citation type="submission" date="2021-02" db="EMBL/GenBank/DDBJ databases">
        <authorList>
            <person name="Dougan E. K."/>
            <person name="Rhodes N."/>
            <person name="Thang M."/>
            <person name="Chan C."/>
        </authorList>
    </citation>
    <scope>NUCLEOTIDE SEQUENCE</scope>
</reference>
<accession>A0A812KVU6</accession>
<dbReference type="EMBL" id="CAJNJA010008476">
    <property type="protein sequence ID" value="CAE7236963.1"/>
    <property type="molecule type" value="Genomic_DNA"/>
</dbReference>
<keyword evidence="2" id="KW-1185">Reference proteome</keyword>
<evidence type="ECO:0000313" key="2">
    <source>
        <dbReference type="Proteomes" id="UP000601435"/>
    </source>
</evidence>
<protein>
    <submittedName>
        <fullName evidence="1">Kidins220 protein</fullName>
    </submittedName>
</protein>